<dbReference type="Proteomes" id="UP000479000">
    <property type="component" value="Unassembled WGS sequence"/>
</dbReference>
<evidence type="ECO:0000313" key="2">
    <source>
        <dbReference type="Proteomes" id="UP000479000"/>
    </source>
</evidence>
<gene>
    <name evidence="1" type="ORF">NTEN_LOCUS24310</name>
</gene>
<sequence>MIMFFENVDYEFHGNFKLILKTKFKLKLKVKIKPELELKLKLKFKLKPIERLKLKFKLKLKLKFKFKLNLKFKLKLKSKLKLRFELKLKFKLKRKVKIKLKIFAIIENGIPCQVKGVHHRLFSRRLPRTKKAKNRLLFTAFCDDFAQGLRPNLRMLNFGHRQFGTL</sequence>
<organism evidence="1 2">
    <name type="scientific">Nesidiocoris tenuis</name>
    <dbReference type="NCBI Taxonomy" id="355587"/>
    <lineage>
        <taxon>Eukaryota</taxon>
        <taxon>Metazoa</taxon>
        <taxon>Ecdysozoa</taxon>
        <taxon>Arthropoda</taxon>
        <taxon>Hexapoda</taxon>
        <taxon>Insecta</taxon>
        <taxon>Pterygota</taxon>
        <taxon>Neoptera</taxon>
        <taxon>Paraneoptera</taxon>
        <taxon>Hemiptera</taxon>
        <taxon>Heteroptera</taxon>
        <taxon>Panheteroptera</taxon>
        <taxon>Cimicomorpha</taxon>
        <taxon>Miridae</taxon>
        <taxon>Dicyphina</taxon>
        <taxon>Nesidiocoris</taxon>
    </lineage>
</organism>
<name>A0A6H5HSP0_9HEMI</name>
<dbReference type="EMBL" id="CADCXU010035715">
    <property type="protein sequence ID" value="CAB0020763.1"/>
    <property type="molecule type" value="Genomic_DNA"/>
</dbReference>
<reference evidence="1 2" key="1">
    <citation type="submission" date="2020-02" db="EMBL/GenBank/DDBJ databases">
        <authorList>
            <person name="Ferguson B K."/>
        </authorList>
    </citation>
    <scope>NUCLEOTIDE SEQUENCE [LARGE SCALE GENOMIC DNA]</scope>
</reference>
<proteinExistence type="predicted"/>
<protein>
    <submittedName>
        <fullName evidence="1">Uncharacterized protein</fullName>
    </submittedName>
</protein>
<keyword evidence="2" id="KW-1185">Reference proteome</keyword>
<evidence type="ECO:0000313" key="1">
    <source>
        <dbReference type="EMBL" id="CAB0020763.1"/>
    </source>
</evidence>
<accession>A0A6H5HSP0</accession>
<dbReference type="AlphaFoldDB" id="A0A6H5HSP0"/>